<feature type="region of interest" description="Disordered" evidence="1">
    <location>
        <begin position="96"/>
        <end position="118"/>
    </location>
</feature>
<accession>A0A081A894</accession>
<evidence type="ECO:0000256" key="1">
    <source>
        <dbReference type="SAM" id="MobiDB-lite"/>
    </source>
</evidence>
<dbReference type="Proteomes" id="UP000028582">
    <property type="component" value="Unassembled WGS sequence"/>
</dbReference>
<protein>
    <recommendedName>
        <fullName evidence="4">FLZ-type domain-containing protein</fullName>
    </recommendedName>
</protein>
<sequence length="193" mass="21551">MNRTTCMTSKQPSPTIRTGNKTNLRCTEREIASRPSFATRVIRVIFKRKQRYADQQAKSWPGCAQPVPVPVSTVVGSHPSTAIAIPIALASSAPSNLSTASRHQHVRKHTADDSGSEASWRKRQTRCMNCERLFFKSMSMLSNTEGRFCSLDCKANFEYLTQLQQTMNVEMADSAASSGLFDEIEVKDDTRRS</sequence>
<evidence type="ECO:0000313" key="3">
    <source>
        <dbReference type="Proteomes" id="UP000028582"/>
    </source>
</evidence>
<proteinExistence type="predicted"/>
<gene>
    <name evidence="2" type="ORF">F444_09279</name>
</gene>
<dbReference type="EMBL" id="ANJA01001723">
    <property type="protein sequence ID" value="ETO75105.1"/>
    <property type="molecule type" value="Genomic_DNA"/>
</dbReference>
<evidence type="ECO:0008006" key="4">
    <source>
        <dbReference type="Google" id="ProtNLM"/>
    </source>
</evidence>
<reference evidence="2 3" key="1">
    <citation type="submission" date="2013-11" db="EMBL/GenBank/DDBJ databases">
        <title>The Genome Sequence of Phytophthora parasitica P1976.</title>
        <authorList>
            <consortium name="The Broad Institute Genomics Platform"/>
            <person name="Russ C."/>
            <person name="Tyler B."/>
            <person name="Panabieres F."/>
            <person name="Shan W."/>
            <person name="Tripathy S."/>
            <person name="Grunwald N."/>
            <person name="Machado M."/>
            <person name="Johnson C.S."/>
            <person name="Walker B."/>
            <person name="Young S."/>
            <person name="Zeng Q."/>
            <person name="Gargeya S."/>
            <person name="Fitzgerald M."/>
            <person name="Haas B."/>
            <person name="Abouelleil A."/>
            <person name="Allen A.W."/>
            <person name="Alvarado L."/>
            <person name="Arachchi H.M."/>
            <person name="Berlin A.M."/>
            <person name="Chapman S.B."/>
            <person name="Gainer-Dewar J."/>
            <person name="Goldberg J."/>
            <person name="Griggs A."/>
            <person name="Gujja S."/>
            <person name="Hansen M."/>
            <person name="Howarth C."/>
            <person name="Imamovic A."/>
            <person name="Ireland A."/>
            <person name="Larimer J."/>
            <person name="McCowan C."/>
            <person name="Murphy C."/>
            <person name="Pearson M."/>
            <person name="Poon T.W."/>
            <person name="Priest M."/>
            <person name="Roberts A."/>
            <person name="Saif S."/>
            <person name="Shea T."/>
            <person name="Sisk P."/>
            <person name="Sykes S."/>
            <person name="Wortman J."/>
            <person name="Nusbaum C."/>
            <person name="Birren B."/>
        </authorList>
    </citation>
    <scope>NUCLEOTIDE SEQUENCE [LARGE SCALE GENOMIC DNA]</scope>
    <source>
        <strain evidence="2 3">P1976</strain>
    </source>
</reference>
<dbReference type="AlphaFoldDB" id="A0A081A894"/>
<evidence type="ECO:0000313" key="2">
    <source>
        <dbReference type="EMBL" id="ETO75105.1"/>
    </source>
</evidence>
<dbReference type="OrthoDB" id="102624at2759"/>
<name>A0A081A894_PHYNI</name>
<organism evidence="2 3">
    <name type="scientific">Phytophthora nicotianae P1976</name>
    <dbReference type="NCBI Taxonomy" id="1317066"/>
    <lineage>
        <taxon>Eukaryota</taxon>
        <taxon>Sar</taxon>
        <taxon>Stramenopiles</taxon>
        <taxon>Oomycota</taxon>
        <taxon>Peronosporomycetes</taxon>
        <taxon>Peronosporales</taxon>
        <taxon>Peronosporaceae</taxon>
        <taxon>Phytophthora</taxon>
    </lineage>
</organism>
<comment type="caution">
    <text evidence="2">The sequence shown here is derived from an EMBL/GenBank/DDBJ whole genome shotgun (WGS) entry which is preliminary data.</text>
</comment>